<evidence type="ECO:0000256" key="4">
    <source>
        <dbReference type="SAM" id="MobiDB-lite"/>
    </source>
</evidence>
<dbReference type="EMBL" id="BDSA01000003">
    <property type="protein sequence ID" value="GBE61856.1"/>
    <property type="molecule type" value="Genomic_DNA"/>
</dbReference>
<dbReference type="RefSeq" id="XP_028868099.1">
    <property type="nucleotide sequence ID" value="XM_029012266.1"/>
</dbReference>
<keyword evidence="6" id="KW-1185">Reference proteome</keyword>
<evidence type="ECO:0000256" key="3">
    <source>
        <dbReference type="ARBA" id="ARBA00022833"/>
    </source>
</evidence>
<evidence type="ECO:0000256" key="1">
    <source>
        <dbReference type="ARBA" id="ARBA00022723"/>
    </source>
</evidence>
<dbReference type="GeneID" id="39875626"/>
<comment type="caution">
    <text evidence="5">The sequence shown here is derived from an EMBL/GenBank/DDBJ whole genome shotgun (WGS) entry which is preliminary data.</text>
</comment>
<dbReference type="PANTHER" id="PTHR13093">
    <property type="entry name" value="ZINC FINGER HIT DOMAIN CONTAINING PROTEIN 1"/>
    <property type="match status" value="1"/>
</dbReference>
<dbReference type="GO" id="GO:0008270">
    <property type="term" value="F:zinc ion binding"/>
    <property type="evidence" value="ECO:0007669"/>
    <property type="project" value="UniProtKB-KW"/>
</dbReference>
<dbReference type="OrthoDB" id="74807at2759"/>
<sequence>MCSALATKPVSKRARRDSDSEGSDPDKPQEHAPLLDIGKRRDPIDLRAAIENDSVECERKGLSSWKLSHAGASALPARHMCVICGFFGNYKCMDCASKRIAELRTYVCGPRCLEIHKDQGCGRPLNLTHW</sequence>
<dbReference type="CDD" id="cd21437">
    <property type="entry name" value="zf-HIT_ZNHIT1_like"/>
    <property type="match status" value="1"/>
</dbReference>
<proteinExistence type="predicted"/>
<protein>
    <submittedName>
        <fullName evidence="5">SEY1 homolog</fullName>
    </submittedName>
</protein>
<reference evidence="5 6" key="1">
    <citation type="journal article" date="2017" name="BMC Genomics">
        <title>Whole-genome assembly of Babesia ovata and comparative genomics between closely related pathogens.</title>
        <authorList>
            <person name="Yamagishi J."/>
            <person name="Asada M."/>
            <person name="Hakimi H."/>
            <person name="Tanaka T.Q."/>
            <person name="Sugimoto C."/>
            <person name="Kawazu S."/>
        </authorList>
    </citation>
    <scope>NUCLEOTIDE SEQUENCE [LARGE SCALE GENOMIC DNA]</scope>
    <source>
        <strain evidence="5 6">Miyake</strain>
    </source>
</reference>
<evidence type="ECO:0000313" key="5">
    <source>
        <dbReference type="EMBL" id="GBE61856.1"/>
    </source>
</evidence>
<evidence type="ECO:0000313" key="6">
    <source>
        <dbReference type="Proteomes" id="UP000236319"/>
    </source>
</evidence>
<accession>A0A2H6KFU0</accession>
<gene>
    <name evidence="5" type="ORF">BOVATA_033490</name>
</gene>
<dbReference type="InterPro" id="IPR039723">
    <property type="entry name" value="Vps71/ZNHIT1"/>
</dbReference>
<dbReference type="VEuPathDB" id="PiroplasmaDB:BOVATA_033490"/>
<feature type="compositionally biased region" description="Basic and acidic residues" evidence="4">
    <location>
        <begin position="16"/>
        <end position="30"/>
    </location>
</feature>
<feature type="region of interest" description="Disordered" evidence="4">
    <location>
        <begin position="1"/>
        <end position="37"/>
    </location>
</feature>
<evidence type="ECO:0000256" key="2">
    <source>
        <dbReference type="ARBA" id="ARBA00022771"/>
    </source>
</evidence>
<dbReference type="GO" id="GO:0006338">
    <property type="term" value="P:chromatin remodeling"/>
    <property type="evidence" value="ECO:0007669"/>
    <property type="project" value="InterPro"/>
</dbReference>
<keyword evidence="2" id="KW-0863">Zinc-finger</keyword>
<dbReference type="AlphaFoldDB" id="A0A2H6KFU0"/>
<keyword evidence="3" id="KW-0862">Zinc</keyword>
<keyword evidence="1" id="KW-0479">Metal-binding</keyword>
<name>A0A2H6KFU0_9APIC</name>
<organism evidence="5 6">
    <name type="scientific">Babesia ovata</name>
    <dbReference type="NCBI Taxonomy" id="189622"/>
    <lineage>
        <taxon>Eukaryota</taxon>
        <taxon>Sar</taxon>
        <taxon>Alveolata</taxon>
        <taxon>Apicomplexa</taxon>
        <taxon>Aconoidasida</taxon>
        <taxon>Piroplasmida</taxon>
        <taxon>Babesiidae</taxon>
        <taxon>Babesia</taxon>
    </lineage>
</organism>
<dbReference type="Proteomes" id="UP000236319">
    <property type="component" value="Unassembled WGS sequence"/>
</dbReference>